<name>A0A8J2KN73_9HEXA</name>
<dbReference type="Proteomes" id="UP000708208">
    <property type="component" value="Unassembled WGS sequence"/>
</dbReference>
<evidence type="ECO:0000313" key="3">
    <source>
        <dbReference type="Proteomes" id="UP000708208"/>
    </source>
</evidence>
<gene>
    <name evidence="2" type="ORF">AFUS01_LOCUS26777</name>
</gene>
<keyword evidence="1" id="KW-0472">Membrane</keyword>
<accession>A0A8J2KN73</accession>
<reference evidence="2" key="1">
    <citation type="submission" date="2021-06" db="EMBL/GenBank/DDBJ databases">
        <authorList>
            <person name="Hodson N. C."/>
            <person name="Mongue J. A."/>
            <person name="Jaron S. K."/>
        </authorList>
    </citation>
    <scope>NUCLEOTIDE SEQUENCE</scope>
</reference>
<dbReference type="AlphaFoldDB" id="A0A8J2KN73"/>
<evidence type="ECO:0000256" key="1">
    <source>
        <dbReference type="SAM" id="Phobius"/>
    </source>
</evidence>
<feature type="transmembrane region" description="Helical" evidence="1">
    <location>
        <begin position="16"/>
        <end position="34"/>
    </location>
</feature>
<proteinExistence type="predicted"/>
<dbReference type="EMBL" id="CAJVCH010362295">
    <property type="protein sequence ID" value="CAG7816144.1"/>
    <property type="molecule type" value="Genomic_DNA"/>
</dbReference>
<protein>
    <submittedName>
        <fullName evidence="2">Uncharacterized protein</fullName>
    </submittedName>
</protein>
<keyword evidence="3" id="KW-1185">Reference proteome</keyword>
<organism evidence="2 3">
    <name type="scientific">Allacma fusca</name>
    <dbReference type="NCBI Taxonomy" id="39272"/>
    <lineage>
        <taxon>Eukaryota</taxon>
        <taxon>Metazoa</taxon>
        <taxon>Ecdysozoa</taxon>
        <taxon>Arthropoda</taxon>
        <taxon>Hexapoda</taxon>
        <taxon>Collembola</taxon>
        <taxon>Symphypleona</taxon>
        <taxon>Sminthuridae</taxon>
        <taxon>Allacma</taxon>
    </lineage>
</organism>
<keyword evidence="1" id="KW-0812">Transmembrane</keyword>
<evidence type="ECO:0000313" key="2">
    <source>
        <dbReference type="EMBL" id="CAG7816144.1"/>
    </source>
</evidence>
<sequence length="76" mass="8889">MGNNCSTIVRLRKWQLMLWGALVLQAICYEKIMLTMSKRRERRMDQAIDPGMTPITIFSSYLQRRVKEGLGQLEGR</sequence>
<keyword evidence="1" id="KW-1133">Transmembrane helix</keyword>
<comment type="caution">
    <text evidence="2">The sequence shown here is derived from an EMBL/GenBank/DDBJ whole genome shotgun (WGS) entry which is preliminary data.</text>
</comment>